<keyword evidence="3" id="KW-0413">Isomerase</keyword>
<keyword evidence="1" id="KW-1133">Transmembrane helix</keyword>
<proteinExistence type="predicted"/>
<dbReference type="SUPFAM" id="SSF57783">
    <property type="entry name" value="Zinc beta-ribbon"/>
    <property type="match status" value="1"/>
</dbReference>
<organism evidence="3 4">
    <name type="scientific">Paranoxybacillus vitaminiphilus</name>
    <dbReference type="NCBI Taxonomy" id="581036"/>
    <lineage>
        <taxon>Bacteria</taxon>
        <taxon>Bacillati</taxon>
        <taxon>Bacillota</taxon>
        <taxon>Bacilli</taxon>
        <taxon>Bacillales</taxon>
        <taxon>Anoxybacillaceae</taxon>
        <taxon>Paranoxybacillus</taxon>
    </lineage>
</organism>
<dbReference type="PROSITE" id="PS50965">
    <property type="entry name" value="NERD"/>
    <property type="match status" value="1"/>
</dbReference>
<reference evidence="3 4" key="1">
    <citation type="submission" date="2018-06" db="EMBL/GenBank/DDBJ databases">
        <title>Genomic Encyclopedia of Type Strains, Phase III (KMG-III): the genomes of soil and plant-associated and newly described type strains.</title>
        <authorList>
            <person name="Whitman W."/>
        </authorList>
    </citation>
    <scope>NUCLEOTIDE SEQUENCE [LARGE SCALE GENOMIC DNA]</scope>
    <source>
        <strain evidence="3 4">CGMCC 1.8979</strain>
    </source>
</reference>
<dbReference type="RefSeq" id="WP_111646595.1">
    <property type="nucleotide sequence ID" value="NZ_QLMH01000029.1"/>
</dbReference>
<dbReference type="InterPro" id="IPR011528">
    <property type="entry name" value="NERD"/>
</dbReference>
<sequence length="264" mass="31339">MNLSFFYPLLFLFLFALLIKWIKSKESKWIGSIGEYRVRKEIEKLEKLSPGMYKAFHDLYIPKMDNSSSQIDHIILSEQGLFVIETKNYNGWIFGDESSKYWTQVIYKRKEKFLNPIWQNKGHIKALKRWLGEEFSNTPIYSIVVFMPRAKLKSGIHFTQSHVIYPKQLKQVLEQYRTKVIDHETKQYLAEKLKTLLVKDKQKEREIKKKHIQSIQNKQKCIKEHIQQNRCPKCGSSLILKKGKYGSFKGCSNYPECRFTEKVS</sequence>
<dbReference type="OrthoDB" id="5782056at2"/>
<dbReference type="GO" id="GO:0003677">
    <property type="term" value="F:DNA binding"/>
    <property type="evidence" value="ECO:0007669"/>
    <property type="project" value="InterPro"/>
</dbReference>
<dbReference type="GO" id="GO:0005694">
    <property type="term" value="C:chromosome"/>
    <property type="evidence" value="ECO:0007669"/>
    <property type="project" value="InterPro"/>
</dbReference>
<evidence type="ECO:0000313" key="4">
    <source>
        <dbReference type="Proteomes" id="UP000248555"/>
    </source>
</evidence>
<evidence type="ECO:0000256" key="1">
    <source>
        <dbReference type="SAM" id="Phobius"/>
    </source>
</evidence>
<name>A0A327Y1H4_9BACL</name>
<dbReference type="Proteomes" id="UP000248555">
    <property type="component" value="Unassembled WGS sequence"/>
</dbReference>
<evidence type="ECO:0000259" key="2">
    <source>
        <dbReference type="PROSITE" id="PS50965"/>
    </source>
</evidence>
<dbReference type="GO" id="GO:0006265">
    <property type="term" value="P:DNA topological change"/>
    <property type="evidence" value="ECO:0007669"/>
    <property type="project" value="InterPro"/>
</dbReference>
<gene>
    <name evidence="3" type="ORF">B0I26_12918</name>
</gene>
<dbReference type="Gene3D" id="3.30.65.10">
    <property type="entry name" value="Bacterial Topoisomerase I, domain 1"/>
    <property type="match status" value="1"/>
</dbReference>
<keyword evidence="4" id="KW-1185">Reference proteome</keyword>
<evidence type="ECO:0000313" key="3">
    <source>
        <dbReference type="EMBL" id="RAK14863.1"/>
    </source>
</evidence>
<feature type="domain" description="NERD" evidence="2">
    <location>
        <begin position="30"/>
        <end position="150"/>
    </location>
</feature>
<dbReference type="GO" id="GO:0003916">
    <property type="term" value="F:DNA topoisomerase activity"/>
    <property type="evidence" value="ECO:0007669"/>
    <property type="project" value="InterPro"/>
</dbReference>
<feature type="transmembrane region" description="Helical" evidence="1">
    <location>
        <begin position="6"/>
        <end position="22"/>
    </location>
</feature>
<dbReference type="EMBL" id="QLMH01000029">
    <property type="protein sequence ID" value="RAK14863.1"/>
    <property type="molecule type" value="Genomic_DNA"/>
</dbReference>
<protein>
    <submittedName>
        <fullName evidence="3">Topoisomerase-like DNA binding C4 zinc finger protein</fullName>
    </submittedName>
</protein>
<dbReference type="InterPro" id="IPR013498">
    <property type="entry name" value="Topo_IA_Znf"/>
</dbReference>
<dbReference type="Pfam" id="PF08378">
    <property type="entry name" value="NERD"/>
    <property type="match status" value="1"/>
</dbReference>
<comment type="caution">
    <text evidence="3">The sequence shown here is derived from an EMBL/GenBank/DDBJ whole genome shotgun (WGS) entry which is preliminary data.</text>
</comment>
<keyword evidence="1" id="KW-0812">Transmembrane</keyword>
<dbReference type="AlphaFoldDB" id="A0A327Y1H4"/>
<accession>A0A327Y1H4</accession>
<dbReference type="Pfam" id="PF01396">
    <property type="entry name" value="Zn_ribbon_Top1"/>
    <property type="match status" value="1"/>
</dbReference>
<keyword evidence="1" id="KW-0472">Membrane</keyword>